<evidence type="ECO:0000313" key="2">
    <source>
        <dbReference type="EMBL" id="MER6975799.1"/>
    </source>
</evidence>
<accession>A0ABV1VV39</accession>
<reference evidence="2 3" key="1">
    <citation type="submission" date="2024-06" db="EMBL/GenBank/DDBJ databases">
        <title>The Natural Products Discovery Center: Release of the First 8490 Sequenced Strains for Exploring Actinobacteria Biosynthetic Diversity.</title>
        <authorList>
            <person name="Kalkreuter E."/>
            <person name="Kautsar S.A."/>
            <person name="Yang D."/>
            <person name="Bader C.D."/>
            <person name="Teijaro C.N."/>
            <person name="Fluegel L."/>
            <person name="Davis C.M."/>
            <person name="Simpson J.R."/>
            <person name="Lauterbach L."/>
            <person name="Steele A.D."/>
            <person name="Gui C."/>
            <person name="Meng S."/>
            <person name="Li G."/>
            <person name="Viehrig K."/>
            <person name="Ye F."/>
            <person name="Su P."/>
            <person name="Kiefer A.F."/>
            <person name="Nichols A."/>
            <person name="Cepeda A.J."/>
            <person name="Yan W."/>
            <person name="Fan B."/>
            <person name="Jiang Y."/>
            <person name="Adhikari A."/>
            <person name="Zheng C.-J."/>
            <person name="Schuster L."/>
            <person name="Cowan T.M."/>
            <person name="Smanski M.J."/>
            <person name="Chevrette M.G."/>
            <person name="De Carvalho L.P.S."/>
            <person name="Shen B."/>
        </authorList>
    </citation>
    <scope>NUCLEOTIDE SEQUENCE [LARGE SCALE GENOMIC DNA]</scope>
    <source>
        <strain evidence="2 3">NPDC000634</strain>
    </source>
</reference>
<organism evidence="2 3">
    <name type="scientific">Streptomyces carpinensis</name>
    <dbReference type="NCBI Taxonomy" id="66369"/>
    <lineage>
        <taxon>Bacteria</taxon>
        <taxon>Bacillati</taxon>
        <taxon>Actinomycetota</taxon>
        <taxon>Actinomycetes</taxon>
        <taxon>Kitasatosporales</taxon>
        <taxon>Streptomycetaceae</taxon>
        <taxon>Streptomyces</taxon>
    </lineage>
</organism>
<dbReference type="Proteomes" id="UP001458415">
    <property type="component" value="Unassembled WGS sequence"/>
</dbReference>
<dbReference type="Gene3D" id="3.40.50.720">
    <property type="entry name" value="NAD(P)-binding Rossmann-like Domain"/>
    <property type="match status" value="1"/>
</dbReference>
<dbReference type="RefSeq" id="WP_244217084.1">
    <property type="nucleotide sequence ID" value="NZ_MUBM01000073.1"/>
</dbReference>
<evidence type="ECO:0000313" key="3">
    <source>
        <dbReference type="Proteomes" id="UP001458415"/>
    </source>
</evidence>
<feature type="region of interest" description="Disordered" evidence="1">
    <location>
        <begin position="1"/>
        <end position="36"/>
    </location>
</feature>
<gene>
    <name evidence="2" type="ORF">ABT317_01710</name>
</gene>
<keyword evidence="3" id="KW-1185">Reference proteome</keyword>
<evidence type="ECO:0000256" key="1">
    <source>
        <dbReference type="SAM" id="MobiDB-lite"/>
    </source>
</evidence>
<dbReference type="EMBL" id="JBEPCU010000010">
    <property type="protein sequence ID" value="MER6975799.1"/>
    <property type="molecule type" value="Genomic_DNA"/>
</dbReference>
<dbReference type="Pfam" id="PF13561">
    <property type="entry name" value="adh_short_C2"/>
    <property type="match status" value="1"/>
</dbReference>
<sequence>MVDRGRPGGPGPGRRGAEAAGGGPPRRHPPRQLGRVLHPLGRVGTPQDLASAIVFLLSSASSWTTGAILNIDGGVMAGRNEPHPSRPARNSHLPRAGQRKGIDQCRPRMKEPIWQAI</sequence>
<feature type="compositionally biased region" description="Gly residues" evidence="1">
    <location>
        <begin position="7"/>
        <end position="24"/>
    </location>
</feature>
<dbReference type="SUPFAM" id="SSF51735">
    <property type="entry name" value="NAD(P)-binding Rossmann-fold domains"/>
    <property type="match status" value="1"/>
</dbReference>
<dbReference type="InterPro" id="IPR036291">
    <property type="entry name" value="NAD(P)-bd_dom_sf"/>
</dbReference>
<comment type="caution">
    <text evidence="2">The sequence shown here is derived from an EMBL/GenBank/DDBJ whole genome shotgun (WGS) entry which is preliminary data.</text>
</comment>
<dbReference type="InterPro" id="IPR002347">
    <property type="entry name" value="SDR_fam"/>
</dbReference>
<name>A0ABV1VV39_9ACTN</name>
<proteinExistence type="predicted"/>
<feature type="region of interest" description="Disordered" evidence="1">
    <location>
        <begin position="78"/>
        <end position="103"/>
    </location>
</feature>
<protein>
    <submittedName>
        <fullName evidence="2">SDR family oxidoreductase</fullName>
    </submittedName>
</protein>